<dbReference type="RefSeq" id="WP_173749974.1">
    <property type="nucleotide sequence ID" value="NZ_JAAITA010000021.1"/>
</dbReference>
<name>A0ABX2IA27_BLAHA</name>
<organism evidence="1 2">
    <name type="scientific">Blautia hansenii</name>
    <name type="common">Ruminococcus hansenii</name>
    <dbReference type="NCBI Taxonomy" id="1322"/>
    <lineage>
        <taxon>Bacteria</taxon>
        <taxon>Bacillati</taxon>
        <taxon>Bacillota</taxon>
        <taxon>Clostridia</taxon>
        <taxon>Lachnospirales</taxon>
        <taxon>Lachnospiraceae</taxon>
        <taxon>Blautia</taxon>
    </lineage>
</organism>
<sequence length="55" mass="5942">MFADIVLAGGIGLYCGYVIYRQIKNRKNPKAGCSGCCSSCHGCSHAEPYNSKKQI</sequence>
<dbReference type="EMBL" id="JAAITA010000021">
    <property type="protein sequence ID" value="NSJ87019.1"/>
    <property type="molecule type" value="Genomic_DNA"/>
</dbReference>
<comment type="caution">
    <text evidence="1">The sequence shown here is derived from an EMBL/GenBank/DDBJ whole genome shotgun (WGS) entry which is preliminary data.</text>
</comment>
<proteinExistence type="predicted"/>
<keyword evidence="2" id="KW-1185">Reference proteome</keyword>
<protein>
    <submittedName>
        <fullName evidence="1">FeoB-associated Cys-rich membrane protein</fullName>
    </submittedName>
</protein>
<dbReference type="Proteomes" id="UP000822142">
    <property type="component" value="Unassembled WGS sequence"/>
</dbReference>
<accession>A0ABX2IA27</accession>
<gene>
    <name evidence="1" type="ORF">G5A70_12740</name>
</gene>
<reference evidence="1 2" key="1">
    <citation type="journal article" date="2020" name="Cell Host Microbe">
        <title>Functional and Genomic Variation between Human-Derived Isolates of Lachnospiraceae Reveals Inter- and Intra-Species Diversity.</title>
        <authorList>
            <person name="Sorbara M.T."/>
            <person name="Littmann E.R."/>
            <person name="Fontana E."/>
            <person name="Moody T.U."/>
            <person name="Kohout C.E."/>
            <person name="Gjonbalaj M."/>
            <person name="Eaton V."/>
            <person name="Seok R."/>
            <person name="Leiner I.M."/>
            <person name="Pamer E.G."/>
        </authorList>
    </citation>
    <scope>NUCLEOTIDE SEQUENCE [LARGE SCALE GENOMIC DNA]</scope>
    <source>
        <strain evidence="1 2">MSK.15.26</strain>
    </source>
</reference>
<evidence type="ECO:0000313" key="1">
    <source>
        <dbReference type="EMBL" id="NSJ87019.1"/>
    </source>
</evidence>
<evidence type="ECO:0000313" key="2">
    <source>
        <dbReference type="Proteomes" id="UP000822142"/>
    </source>
</evidence>